<comment type="caution">
    <text evidence="1">The sequence shown here is derived from an EMBL/GenBank/DDBJ whole genome shotgun (WGS) entry which is preliminary data.</text>
</comment>
<proteinExistence type="predicted"/>
<dbReference type="SUPFAM" id="SSF143011">
    <property type="entry name" value="RelE-like"/>
    <property type="match status" value="1"/>
</dbReference>
<organism evidence="1">
    <name type="scientific">mine drainage metagenome</name>
    <dbReference type="NCBI Taxonomy" id="410659"/>
    <lineage>
        <taxon>unclassified sequences</taxon>
        <taxon>metagenomes</taxon>
        <taxon>ecological metagenomes</taxon>
    </lineage>
</organism>
<evidence type="ECO:0000313" key="1">
    <source>
        <dbReference type="EMBL" id="CBI03841.1"/>
    </source>
</evidence>
<dbReference type="AlphaFoldDB" id="E6Q9G5"/>
<sequence>MNWTLATTAFFDRRVRKFLTRHPDLRPRFIETMAQLAADPFEPSLRLHPLTGKLQGMQAVSLTYSYRITLTLQITEHEILLLDVGSHDEVYG</sequence>
<protein>
    <submittedName>
        <fullName evidence="1">Addiction module toxin, RelE/StbE</fullName>
    </submittedName>
</protein>
<dbReference type="EMBL" id="CABP01000030">
    <property type="protein sequence ID" value="CBI03841.1"/>
    <property type="molecule type" value="Genomic_DNA"/>
</dbReference>
<reference evidence="1" key="1">
    <citation type="submission" date="2009-10" db="EMBL/GenBank/DDBJ databases">
        <title>Diversity of trophic interactions inside an arsenic-rich microbial ecosystem.</title>
        <authorList>
            <person name="Bertin P.N."/>
            <person name="Heinrich-Salmeron A."/>
            <person name="Pelletier E."/>
            <person name="Goulhen-Chollet F."/>
            <person name="Arsene-Ploetze F."/>
            <person name="Gallien S."/>
            <person name="Calteau A."/>
            <person name="Vallenet D."/>
            <person name="Casiot C."/>
            <person name="Chane-Woon-Ming B."/>
            <person name="Giloteaux L."/>
            <person name="Barakat M."/>
            <person name="Bonnefoy V."/>
            <person name="Bruneel O."/>
            <person name="Chandler M."/>
            <person name="Cleiss J."/>
            <person name="Duran R."/>
            <person name="Elbaz-Poulichet F."/>
            <person name="Fonknechten N."/>
            <person name="Lauga B."/>
            <person name="Mornico D."/>
            <person name="Ortet P."/>
            <person name="Schaeffer C."/>
            <person name="Siguier P."/>
            <person name="Alexander Thil Smith A."/>
            <person name="Van Dorsselaer A."/>
            <person name="Weissenbach J."/>
            <person name="Medigue C."/>
            <person name="Le Paslier D."/>
        </authorList>
    </citation>
    <scope>NUCLEOTIDE SEQUENCE</scope>
</reference>
<accession>E6Q9G5</accession>
<gene>
    <name evidence="1" type="ORF">CARN5_2730</name>
</gene>
<dbReference type="InterPro" id="IPR035093">
    <property type="entry name" value="RelE/ParE_toxin_dom_sf"/>
</dbReference>
<name>E6Q9G5_9ZZZZ</name>
<dbReference type="Gene3D" id="3.30.2310.20">
    <property type="entry name" value="RelE-like"/>
    <property type="match status" value="1"/>
</dbReference>